<sequence>MGGFSLRLLQESPSSYWLLHREEPRVPCPLFRNSLKFRHVMFYGQKKKTLDLVNRPLGVINGILLGYSIGNFHDVFSKAWCPLNEPHCRRFAMDLKNGEFLEVHWYNENICLLSWRQAMRSVHQYFVLYETPPPSKLPFKLKGSVELVLQVEPKRKYSLSVNAEEETCDEFEDETPFAFPGMKEALRRVVGVFEGTGRRASYNPFNLSVTDDFTFPYKQVSYILQDHSSIAEDEEARLFSSFGVVEPPLFSISLPVVTTTLEGAVMQEILRQESFHLQASDPNISDEAFQKIATREKRWSRRLWRNFRRQLCERRCGIEEAIVPLIAHSAAMHLGFSLSASTLKQHHVQFATSVDDEEIRVLISSLLKLANGLWIVSSSGENLFMVDPSQKQSHQSSQTYRPTNDKSNTESVTSRGDNWSSSIAVWKEENRETSSFMNEEEPRRPHSQPFVGTNKNEQEALIEKVERLESQNAILIQRIQQLERERDRYLASIGNNHVDKLESEGREEDSYYYNELNQILRNIDNSVYNEWEVVEKSQSDFLL</sequence>
<dbReference type="GeneID" id="17090649"/>
<dbReference type="RefSeq" id="XP_005708567.1">
    <property type="nucleotide sequence ID" value="XM_005708510.1"/>
</dbReference>
<keyword evidence="4" id="KW-1185">Reference proteome</keyword>
<protein>
    <submittedName>
        <fullName evidence="3">Uncharacterized protein</fullName>
    </submittedName>
</protein>
<reference evidence="4" key="1">
    <citation type="journal article" date="2013" name="Science">
        <title>Gene transfer from bacteria and archaea facilitated evolution of an extremophilic eukaryote.</title>
        <authorList>
            <person name="Schonknecht G."/>
            <person name="Chen W.H."/>
            <person name="Ternes C.M."/>
            <person name="Barbier G.G."/>
            <person name="Shrestha R.P."/>
            <person name="Stanke M."/>
            <person name="Brautigam A."/>
            <person name="Baker B.J."/>
            <person name="Banfield J.F."/>
            <person name="Garavito R.M."/>
            <person name="Carr K."/>
            <person name="Wilkerson C."/>
            <person name="Rensing S.A."/>
            <person name="Gagneul D."/>
            <person name="Dickenson N.E."/>
            <person name="Oesterhelt C."/>
            <person name="Lercher M.J."/>
            <person name="Weber A.P."/>
        </authorList>
    </citation>
    <scope>NUCLEOTIDE SEQUENCE [LARGE SCALE GENOMIC DNA]</scope>
    <source>
        <strain evidence="4">074W</strain>
    </source>
</reference>
<dbReference type="AlphaFoldDB" id="M2XPC7"/>
<gene>
    <name evidence="3" type="ORF">Gasu_07920</name>
</gene>
<dbReference type="Proteomes" id="UP000030680">
    <property type="component" value="Unassembled WGS sequence"/>
</dbReference>
<proteinExistence type="predicted"/>
<dbReference type="Gramene" id="EME32047">
    <property type="protein sequence ID" value="EME32047"/>
    <property type="gene ID" value="Gasu_07920"/>
</dbReference>
<feature type="coiled-coil region" evidence="1">
    <location>
        <begin position="458"/>
        <end position="492"/>
    </location>
</feature>
<name>M2XPC7_GALSU</name>
<accession>M2XPC7</accession>
<feature type="region of interest" description="Disordered" evidence="2">
    <location>
        <begin position="430"/>
        <end position="452"/>
    </location>
</feature>
<evidence type="ECO:0000313" key="4">
    <source>
        <dbReference type="Proteomes" id="UP000030680"/>
    </source>
</evidence>
<evidence type="ECO:0000256" key="1">
    <source>
        <dbReference type="SAM" id="Coils"/>
    </source>
</evidence>
<dbReference type="KEGG" id="gsl:Gasu_07920"/>
<feature type="region of interest" description="Disordered" evidence="2">
    <location>
        <begin position="388"/>
        <end position="416"/>
    </location>
</feature>
<feature type="compositionally biased region" description="Polar residues" evidence="2">
    <location>
        <begin position="389"/>
        <end position="402"/>
    </location>
</feature>
<evidence type="ECO:0000313" key="3">
    <source>
        <dbReference type="EMBL" id="EME32047.1"/>
    </source>
</evidence>
<dbReference type="OrthoDB" id="10300092at2759"/>
<dbReference type="EMBL" id="KB454488">
    <property type="protein sequence ID" value="EME32047.1"/>
    <property type="molecule type" value="Genomic_DNA"/>
</dbReference>
<organism evidence="3 4">
    <name type="scientific">Galdieria sulphuraria</name>
    <name type="common">Red alga</name>
    <dbReference type="NCBI Taxonomy" id="130081"/>
    <lineage>
        <taxon>Eukaryota</taxon>
        <taxon>Rhodophyta</taxon>
        <taxon>Bangiophyceae</taxon>
        <taxon>Galdieriales</taxon>
        <taxon>Galdieriaceae</taxon>
        <taxon>Galdieria</taxon>
    </lineage>
</organism>
<keyword evidence="1" id="KW-0175">Coiled coil</keyword>
<evidence type="ECO:0000256" key="2">
    <source>
        <dbReference type="SAM" id="MobiDB-lite"/>
    </source>
</evidence>